<feature type="compositionally biased region" description="Basic and acidic residues" evidence="1">
    <location>
        <begin position="161"/>
        <end position="182"/>
    </location>
</feature>
<accession>A0A9N7TYG8</accession>
<proteinExistence type="predicted"/>
<gene>
    <name evidence="2" type="ORF">PLEPLA_LOCUS8968</name>
</gene>
<keyword evidence="3" id="KW-1185">Reference proteome</keyword>
<evidence type="ECO:0000313" key="2">
    <source>
        <dbReference type="EMBL" id="CAB1421087.1"/>
    </source>
</evidence>
<protein>
    <submittedName>
        <fullName evidence="2">Uncharacterized protein</fullName>
    </submittedName>
</protein>
<dbReference type="EMBL" id="CADEAL010000502">
    <property type="protein sequence ID" value="CAB1421087.1"/>
    <property type="molecule type" value="Genomic_DNA"/>
</dbReference>
<evidence type="ECO:0000313" key="3">
    <source>
        <dbReference type="Proteomes" id="UP001153269"/>
    </source>
</evidence>
<dbReference type="Proteomes" id="UP001153269">
    <property type="component" value="Unassembled WGS sequence"/>
</dbReference>
<dbReference type="AlphaFoldDB" id="A0A9N7TYG8"/>
<feature type="compositionally biased region" description="Polar residues" evidence="1">
    <location>
        <begin position="87"/>
        <end position="101"/>
    </location>
</feature>
<reference evidence="2" key="1">
    <citation type="submission" date="2020-03" db="EMBL/GenBank/DDBJ databases">
        <authorList>
            <person name="Weist P."/>
        </authorList>
    </citation>
    <scope>NUCLEOTIDE SEQUENCE</scope>
</reference>
<sequence>MCVGSGALSGGDVPPSPHPQDETLAWESQDVSSENVSSQDVSPQDVSPQDVSPQDVSPQDVSPQDVSPQNVSSQDVSPGREDLLQGGSASSDGNCSESSRFQEAGRTQLPAPGDNLREQHMVVETKLRATCNGFILQLKTNEPELKVHVNVVSAHGPKTRRNQEVRSSRRNQEEPGGTRRFDPLGGTRRSQEEPGGTRRFGPAGGTRRFEAGGVVQQEEERKEAGSPESRAESAPPRHNWTCRVQSLCFFQRSADLGLTSIQLQAISASRRREGHCAVWELRGLDSTLHAPLRLYIRGVVVRRLQQVS</sequence>
<feature type="compositionally biased region" description="Low complexity" evidence="1">
    <location>
        <begin position="36"/>
        <end position="69"/>
    </location>
</feature>
<feature type="region of interest" description="Disordered" evidence="1">
    <location>
        <begin position="151"/>
        <end position="237"/>
    </location>
</feature>
<comment type="caution">
    <text evidence="2">The sequence shown here is derived from an EMBL/GenBank/DDBJ whole genome shotgun (WGS) entry which is preliminary data.</text>
</comment>
<feature type="region of interest" description="Disordered" evidence="1">
    <location>
        <begin position="1"/>
        <end position="116"/>
    </location>
</feature>
<organism evidence="2 3">
    <name type="scientific">Pleuronectes platessa</name>
    <name type="common">European plaice</name>
    <dbReference type="NCBI Taxonomy" id="8262"/>
    <lineage>
        <taxon>Eukaryota</taxon>
        <taxon>Metazoa</taxon>
        <taxon>Chordata</taxon>
        <taxon>Craniata</taxon>
        <taxon>Vertebrata</taxon>
        <taxon>Euteleostomi</taxon>
        <taxon>Actinopterygii</taxon>
        <taxon>Neopterygii</taxon>
        <taxon>Teleostei</taxon>
        <taxon>Neoteleostei</taxon>
        <taxon>Acanthomorphata</taxon>
        <taxon>Carangaria</taxon>
        <taxon>Pleuronectiformes</taxon>
        <taxon>Pleuronectoidei</taxon>
        <taxon>Pleuronectidae</taxon>
        <taxon>Pleuronectes</taxon>
    </lineage>
</organism>
<feature type="compositionally biased region" description="Basic and acidic residues" evidence="1">
    <location>
        <begin position="218"/>
        <end position="231"/>
    </location>
</feature>
<name>A0A9N7TYG8_PLEPL</name>
<evidence type="ECO:0000256" key="1">
    <source>
        <dbReference type="SAM" id="MobiDB-lite"/>
    </source>
</evidence>